<protein>
    <submittedName>
        <fullName evidence="4">Sialate O-acetylesterase</fullName>
    </submittedName>
</protein>
<dbReference type="RefSeq" id="WP_370396882.1">
    <property type="nucleotide sequence ID" value="NZ_JALBUT010000004.1"/>
</dbReference>
<dbReference type="EMBL" id="JALBUT010000004">
    <property type="protein sequence ID" value="MDX8415434.1"/>
    <property type="molecule type" value="Genomic_DNA"/>
</dbReference>
<dbReference type="Pfam" id="PF03629">
    <property type="entry name" value="SASA"/>
    <property type="match status" value="1"/>
</dbReference>
<dbReference type="InterPro" id="IPR036514">
    <property type="entry name" value="SGNH_hydro_sf"/>
</dbReference>
<evidence type="ECO:0000313" key="5">
    <source>
        <dbReference type="Proteomes" id="UP001275932"/>
    </source>
</evidence>
<feature type="signal peptide" evidence="2">
    <location>
        <begin position="1"/>
        <end position="19"/>
    </location>
</feature>
<gene>
    <name evidence="4" type="ORF">MOX91_04470</name>
</gene>
<name>A0ABU4WGT5_9BACT</name>
<evidence type="ECO:0000313" key="4">
    <source>
        <dbReference type="EMBL" id="MDX8415434.1"/>
    </source>
</evidence>
<dbReference type="SUPFAM" id="SSF52266">
    <property type="entry name" value="SGNH hydrolase"/>
    <property type="match status" value="1"/>
</dbReference>
<keyword evidence="1" id="KW-0378">Hydrolase</keyword>
<feature type="chain" id="PRO_5045214136" evidence="2">
    <location>
        <begin position="20"/>
        <end position="543"/>
    </location>
</feature>
<evidence type="ECO:0000259" key="3">
    <source>
        <dbReference type="Pfam" id="PF03629"/>
    </source>
</evidence>
<sequence>MKKAFVALFLFCFAVLANAELKFKNLYSDGLILQAGVENAIAGYANPNAKVEIGLNFSNNAKKTVFAKSDKNGKWIAKLPKMPSKTELEIKASSEGESAEIKNVKVGQLWLASGQSNMDWHFDRGPKTPEYEKYLKDICDGLEKLKGNVRIYKTRQKASFEPLENIEGKWREPDLKDIKSFSALPLLFAKYLCENLGEPVGVIVSSWGGSPIERWIPREAFGYSDFTKSALKRDAERVEGWQERQKIFLEQRKIWLEKNNTPELRRQNRKSEPRFDYDPFDRSTPTPAMLFNGMIFGIYPTVPKGVIWYQGESNDKRANEYGDLAKAMVLSWRKYFKSEFPFYYVELANLGVPQKVPVEGRHSWGAVREAQGAVLELPKTGVATCADVGDEKDLHPPYKDAVARRLGNLALTQIYGKGDAKSALSPCFKSAKFNGDNAEISINNDWGLRLKKGKKSISGFAARGDGKMKWHFANAEIKNGKIIVSSPEIGRIQAVRYGWAGNPDLCIENKFSMPLRPFSTDKGSILDYMDLNSQKAELSFYPE</sequence>
<comment type="caution">
    <text evidence="4">The sequence shown here is derived from an EMBL/GenBank/DDBJ whole genome shotgun (WGS) entry which is preliminary data.</text>
</comment>
<dbReference type="Gene3D" id="3.40.50.1110">
    <property type="entry name" value="SGNH hydrolase"/>
    <property type="match status" value="1"/>
</dbReference>
<dbReference type="PANTHER" id="PTHR22901:SF0">
    <property type="entry name" value="SIALATE O-ACETYLESTERASE"/>
    <property type="match status" value="1"/>
</dbReference>
<dbReference type="InterPro" id="IPR005181">
    <property type="entry name" value="SASA"/>
</dbReference>
<dbReference type="Proteomes" id="UP001275932">
    <property type="component" value="Unassembled WGS sequence"/>
</dbReference>
<evidence type="ECO:0000256" key="1">
    <source>
        <dbReference type="ARBA" id="ARBA00022801"/>
    </source>
</evidence>
<feature type="domain" description="Sialate O-acetylesterase" evidence="3">
    <location>
        <begin position="304"/>
        <end position="395"/>
    </location>
</feature>
<proteinExistence type="predicted"/>
<dbReference type="InterPro" id="IPR039329">
    <property type="entry name" value="SIAE"/>
</dbReference>
<dbReference type="PANTHER" id="PTHR22901">
    <property type="entry name" value="SIALATE O-ACETYLESTERASE"/>
    <property type="match status" value="1"/>
</dbReference>
<evidence type="ECO:0000256" key="2">
    <source>
        <dbReference type="SAM" id="SignalP"/>
    </source>
</evidence>
<accession>A0ABU4WGT5</accession>
<organism evidence="4 5">
    <name type="scientific">Intestinicryptomonas porci</name>
    <dbReference type="NCBI Taxonomy" id="2926320"/>
    <lineage>
        <taxon>Bacteria</taxon>
        <taxon>Pseudomonadati</taxon>
        <taxon>Verrucomicrobiota</taxon>
        <taxon>Opitutia</taxon>
        <taxon>Opitutales</taxon>
        <taxon>Intestinicryptomonaceae</taxon>
        <taxon>Intestinicryptomonas</taxon>
    </lineage>
</organism>
<reference evidence="4 5" key="1">
    <citation type="submission" date="2022-03" db="EMBL/GenBank/DDBJ databases">
        <title>Novel taxa within the pig intestine.</title>
        <authorList>
            <person name="Wylensek D."/>
            <person name="Bishof K."/>
            <person name="Afrizal A."/>
            <person name="Clavel T."/>
        </authorList>
    </citation>
    <scope>NUCLEOTIDE SEQUENCE [LARGE SCALE GENOMIC DNA]</scope>
    <source>
        <strain evidence="4 5">CLA-KB-P66</strain>
    </source>
</reference>
<keyword evidence="2" id="KW-0732">Signal</keyword>
<keyword evidence="5" id="KW-1185">Reference proteome</keyword>